<dbReference type="SUPFAM" id="SSF53850">
    <property type="entry name" value="Periplasmic binding protein-like II"/>
    <property type="match status" value="1"/>
</dbReference>
<feature type="domain" description="HTH lysR-type" evidence="5">
    <location>
        <begin position="12"/>
        <end position="64"/>
    </location>
</feature>
<keyword evidence="7" id="KW-1185">Reference proteome</keyword>
<dbReference type="InterPro" id="IPR000847">
    <property type="entry name" value="LysR_HTH_N"/>
</dbReference>
<gene>
    <name evidence="6" type="ORF">EKG38_00480</name>
</gene>
<dbReference type="InterPro" id="IPR036390">
    <property type="entry name" value="WH_DNA-bd_sf"/>
</dbReference>
<dbReference type="Gene3D" id="1.10.10.10">
    <property type="entry name" value="Winged helix-like DNA-binding domain superfamily/Winged helix DNA-binding domain"/>
    <property type="match status" value="1"/>
</dbReference>
<dbReference type="AlphaFoldDB" id="A0A3S0IRN9"/>
<keyword evidence="3" id="KW-0238">DNA-binding</keyword>
<proteinExistence type="inferred from homology"/>
<evidence type="ECO:0000313" key="6">
    <source>
        <dbReference type="EMBL" id="RTR40435.1"/>
    </source>
</evidence>
<dbReference type="Gene3D" id="3.40.190.10">
    <property type="entry name" value="Periplasmic binding protein-like II"/>
    <property type="match status" value="2"/>
</dbReference>
<dbReference type="SUPFAM" id="SSF46785">
    <property type="entry name" value="Winged helix' DNA-binding domain"/>
    <property type="match status" value="1"/>
</dbReference>
<comment type="caution">
    <text evidence="6">The sequence shown here is derived from an EMBL/GenBank/DDBJ whole genome shotgun (WGS) entry which is preliminary data.</text>
</comment>
<reference evidence="6 7" key="1">
    <citation type="submission" date="2018-12" db="EMBL/GenBank/DDBJ databases">
        <authorList>
            <person name="Yu L."/>
        </authorList>
    </citation>
    <scope>NUCLEOTIDE SEQUENCE [LARGE SCALE GENOMIC DNA]</scope>
    <source>
        <strain evidence="6 7">HAW-EB2</strain>
    </source>
</reference>
<evidence type="ECO:0000256" key="2">
    <source>
        <dbReference type="ARBA" id="ARBA00023015"/>
    </source>
</evidence>
<evidence type="ECO:0000313" key="7">
    <source>
        <dbReference type="Proteomes" id="UP000267448"/>
    </source>
</evidence>
<dbReference type="OrthoDB" id="8839911at2"/>
<dbReference type="GO" id="GO:0003700">
    <property type="term" value="F:DNA-binding transcription factor activity"/>
    <property type="evidence" value="ECO:0007669"/>
    <property type="project" value="InterPro"/>
</dbReference>
<dbReference type="Proteomes" id="UP000267448">
    <property type="component" value="Unassembled WGS sequence"/>
</dbReference>
<dbReference type="EMBL" id="RXNU01000001">
    <property type="protein sequence ID" value="RTR40435.1"/>
    <property type="molecule type" value="Genomic_DNA"/>
</dbReference>
<evidence type="ECO:0000256" key="4">
    <source>
        <dbReference type="ARBA" id="ARBA00023163"/>
    </source>
</evidence>
<sequence>MKKIDHLDSFTLSVFVELYEQKSGTAAASKLAITQSKVSRTLTSLRHIFENELFIRQQHGMKPNHLADRLYPLAKTLVANYRSLAHTMEITVAENKAVNVAAQGNFHNIIFDCLNQITNGEGAQFSFELHTIASDFQKKLVNGVFDYCIAVNPAQADGITQYEIGEIGRYFLVAKKGHPVFNSKITLESILKYKVAISNYALDEQKMPRIDKIAYQKKIPITVALKISDMRLLLDYLELGDSVGLVAGSVFLHTLQERSDLEFLDITELSTNLFSETSTYKELKYYLLANDSSDDILALKLTEKLREHFYNDNQ</sequence>
<dbReference type="PANTHER" id="PTHR30118">
    <property type="entry name" value="HTH-TYPE TRANSCRIPTIONAL REGULATOR LEUO-RELATED"/>
    <property type="match status" value="1"/>
</dbReference>
<dbReference type="Pfam" id="PF00126">
    <property type="entry name" value="HTH_1"/>
    <property type="match status" value="1"/>
</dbReference>
<evidence type="ECO:0000256" key="1">
    <source>
        <dbReference type="ARBA" id="ARBA00009437"/>
    </source>
</evidence>
<keyword evidence="2" id="KW-0805">Transcription regulation</keyword>
<dbReference type="PROSITE" id="PS50931">
    <property type="entry name" value="HTH_LYSR"/>
    <property type="match status" value="1"/>
</dbReference>
<evidence type="ECO:0000259" key="5">
    <source>
        <dbReference type="PROSITE" id="PS50931"/>
    </source>
</evidence>
<evidence type="ECO:0000256" key="3">
    <source>
        <dbReference type="ARBA" id="ARBA00023125"/>
    </source>
</evidence>
<dbReference type="InterPro" id="IPR050389">
    <property type="entry name" value="LysR-type_TF"/>
</dbReference>
<dbReference type="GO" id="GO:0003677">
    <property type="term" value="F:DNA binding"/>
    <property type="evidence" value="ECO:0007669"/>
    <property type="project" value="UniProtKB-KW"/>
</dbReference>
<comment type="similarity">
    <text evidence="1">Belongs to the LysR transcriptional regulatory family.</text>
</comment>
<dbReference type="PANTHER" id="PTHR30118:SF11">
    <property type="entry name" value="HTH-TYPE TRANSCRIPTIONAL REGULATOR YIDZ"/>
    <property type="match status" value="1"/>
</dbReference>
<keyword evidence="4" id="KW-0804">Transcription</keyword>
<protein>
    <submittedName>
        <fullName evidence="6">LysR family transcriptional regulator</fullName>
    </submittedName>
</protein>
<dbReference type="RefSeq" id="WP_126517671.1">
    <property type="nucleotide sequence ID" value="NZ_RXNU01000001.1"/>
</dbReference>
<organism evidence="6 7">
    <name type="scientific">Shewanella canadensis</name>
    <dbReference type="NCBI Taxonomy" id="271096"/>
    <lineage>
        <taxon>Bacteria</taxon>
        <taxon>Pseudomonadati</taxon>
        <taxon>Pseudomonadota</taxon>
        <taxon>Gammaproteobacteria</taxon>
        <taxon>Alteromonadales</taxon>
        <taxon>Shewanellaceae</taxon>
        <taxon>Shewanella</taxon>
    </lineage>
</organism>
<name>A0A3S0IRN9_9GAMM</name>
<accession>A0A3S0IRN9</accession>
<dbReference type="InterPro" id="IPR036388">
    <property type="entry name" value="WH-like_DNA-bd_sf"/>
</dbReference>